<sequence>MEDSPQGESAAMASAAGSNVLQTVLGPQPMNDSANNNNIPQWDEHPWYYMMPDEVILTLPTILQSQRSIAIERPQFQELIPTTLYYIIVNCNYEIGVPPFNSDHQYETCFDIIDHVVNWSVVHKWDPEIPLLAMLTKLLLHKGFLTGHMVAHFIQLAYIEYEDDEVSILQLLFFISYLHCRRESPDGFFEPPTLQGSIMEPRLTRFIPEWCQLMECNETGVDTTILWSLFISDQRAAINLAKSQPSQTARGRQR</sequence>
<evidence type="ECO:0000313" key="2">
    <source>
        <dbReference type="Proteomes" id="UP001408356"/>
    </source>
</evidence>
<protein>
    <submittedName>
        <fullName evidence="1">Uncharacterized protein</fullName>
    </submittedName>
</protein>
<dbReference type="EMBL" id="JARVKF010000090">
    <property type="protein sequence ID" value="KAK9423196.1"/>
    <property type="molecule type" value="Genomic_DNA"/>
</dbReference>
<dbReference type="Proteomes" id="UP001408356">
    <property type="component" value="Unassembled WGS sequence"/>
</dbReference>
<accession>A0ABR2V8P6</accession>
<keyword evidence="2" id="KW-1185">Reference proteome</keyword>
<organism evidence="1 2">
    <name type="scientific">Seiridium unicorne</name>
    <dbReference type="NCBI Taxonomy" id="138068"/>
    <lineage>
        <taxon>Eukaryota</taxon>
        <taxon>Fungi</taxon>
        <taxon>Dikarya</taxon>
        <taxon>Ascomycota</taxon>
        <taxon>Pezizomycotina</taxon>
        <taxon>Sordariomycetes</taxon>
        <taxon>Xylariomycetidae</taxon>
        <taxon>Amphisphaeriales</taxon>
        <taxon>Sporocadaceae</taxon>
        <taxon>Seiridium</taxon>
    </lineage>
</organism>
<gene>
    <name evidence="1" type="ORF">SUNI508_04490</name>
</gene>
<name>A0ABR2V8P6_9PEZI</name>
<comment type="caution">
    <text evidence="1">The sequence shown here is derived from an EMBL/GenBank/DDBJ whole genome shotgun (WGS) entry which is preliminary data.</text>
</comment>
<reference evidence="1 2" key="1">
    <citation type="journal article" date="2024" name="J. Plant Pathol.">
        <title>Sequence and assembly of the genome of Seiridium unicorne, isolate CBS 538.82, causal agent of cypress canker disease.</title>
        <authorList>
            <person name="Scali E."/>
            <person name="Rocca G.D."/>
            <person name="Danti R."/>
            <person name="Garbelotto M."/>
            <person name="Barberini S."/>
            <person name="Baroncelli R."/>
            <person name="Emiliani G."/>
        </authorList>
    </citation>
    <scope>NUCLEOTIDE SEQUENCE [LARGE SCALE GENOMIC DNA]</scope>
    <source>
        <strain evidence="1 2">BM-138-508</strain>
    </source>
</reference>
<evidence type="ECO:0000313" key="1">
    <source>
        <dbReference type="EMBL" id="KAK9423196.1"/>
    </source>
</evidence>
<proteinExistence type="predicted"/>